<accession>A0A1G2ARZ2</accession>
<dbReference type="Pfam" id="PF02491">
    <property type="entry name" value="SHS2_FTSA"/>
    <property type="match status" value="1"/>
</dbReference>
<evidence type="ECO:0000256" key="4">
    <source>
        <dbReference type="ARBA" id="ARBA00023306"/>
    </source>
</evidence>
<evidence type="ECO:0000256" key="1">
    <source>
        <dbReference type="ARBA" id="ARBA00022475"/>
    </source>
</evidence>
<dbReference type="InterPro" id="IPR050696">
    <property type="entry name" value="FtsA/MreB"/>
</dbReference>
<keyword evidence="1 5" id="KW-1003">Cell membrane</keyword>
<sequence>MRKDDIFTGLDIGSTTIRVVIAQVGTHGQEGLHIIGAAENPSEGISKGNIVSIEDAVTSISQTFEKAERMTGIPIEHAFVSINGHHITCQDSHGVVAVAKADGEIQEEDIQRVIEAAQTVSSPPNYEILHVLPRNFSVDNQKNIKDPVGMTGIKLEVDAQIILGLSSQIKNLTKCIYRTGVDIDDLVMSVLACSESTLTKRQKELGVGLVNLGGTTTSIMIFEEGDVLHTKVLPIGAGHITNDIAIGLRTSIDIAEQVKLRFGSAIAEKVQKRETIDLGTIDSNENAVIPRKEVIDIIEARVEEIFHLVNKELRDIKRDGLLPAGVVLTGGGAKLPDLIEAAKKQFRLPASLGVPRDLPTAIDKIQDPAFTTATGLVRWGMQYQAREKGFRLNKLSSFSHATEKMQRWFRSLLP</sequence>
<comment type="function">
    <text evidence="5 6">Cell division protein that is involved in the assembly of the Z ring. May serve as a membrane anchor for the Z ring.</text>
</comment>
<dbReference type="GO" id="GO:0032153">
    <property type="term" value="C:cell division site"/>
    <property type="evidence" value="ECO:0007669"/>
    <property type="project" value="UniProtKB-UniRule"/>
</dbReference>
<gene>
    <name evidence="5" type="primary">ftsA</name>
    <name evidence="8" type="ORF">A3B74_00360</name>
</gene>
<reference evidence="8 9" key="1">
    <citation type="journal article" date="2016" name="Nat. Commun.">
        <title>Thousands of microbial genomes shed light on interconnected biogeochemical processes in an aquifer system.</title>
        <authorList>
            <person name="Anantharaman K."/>
            <person name="Brown C.T."/>
            <person name="Hug L.A."/>
            <person name="Sharon I."/>
            <person name="Castelle C.J."/>
            <person name="Probst A.J."/>
            <person name="Thomas B.C."/>
            <person name="Singh A."/>
            <person name="Wilkins M.J."/>
            <person name="Karaoz U."/>
            <person name="Brodie E.L."/>
            <person name="Williams K.H."/>
            <person name="Hubbard S.S."/>
            <person name="Banfield J.F."/>
        </authorList>
    </citation>
    <scope>NUCLEOTIDE SEQUENCE [LARGE SCALE GENOMIC DNA]</scope>
</reference>
<dbReference type="STRING" id="1798540.A3B74_00360"/>
<keyword evidence="2 5" id="KW-0132">Cell division</keyword>
<dbReference type="SUPFAM" id="SSF53067">
    <property type="entry name" value="Actin-like ATPase domain"/>
    <property type="match status" value="2"/>
</dbReference>
<dbReference type="InterPro" id="IPR020823">
    <property type="entry name" value="Cell_div_FtsA"/>
</dbReference>
<dbReference type="AlphaFoldDB" id="A0A1G2ARZ2"/>
<feature type="domain" description="SHS2" evidence="7">
    <location>
        <begin position="7"/>
        <end position="197"/>
    </location>
</feature>
<dbReference type="GO" id="GO:0009898">
    <property type="term" value="C:cytoplasmic side of plasma membrane"/>
    <property type="evidence" value="ECO:0007669"/>
    <property type="project" value="UniProtKB-UniRule"/>
</dbReference>
<dbReference type="Gene3D" id="3.30.420.40">
    <property type="match status" value="2"/>
</dbReference>
<keyword evidence="3 5" id="KW-0472">Membrane</keyword>
<comment type="subcellular location">
    <subcellularLocation>
        <location evidence="5">Cell membrane</location>
        <topology evidence="5">Peripheral membrane protein</topology>
        <orientation evidence="5">Cytoplasmic side</orientation>
    </subcellularLocation>
    <text evidence="5">Localizes to the Z ring in an FtsZ-dependent manner. Targeted to the membrane through a conserved C-terminal amphipathic helix.</text>
</comment>
<dbReference type="SMART" id="SM00842">
    <property type="entry name" value="FtsA"/>
    <property type="match status" value="1"/>
</dbReference>
<dbReference type="InterPro" id="IPR003494">
    <property type="entry name" value="SHS2_FtsA"/>
</dbReference>
<name>A0A1G2ARZ2_9BACT</name>
<keyword evidence="4 5" id="KW-0131">Cell cycle</keyword>
<evidence type="ECO:0000313" key="8">
    <source>
        <dbReference type="EMBL" id="OGY79289.1"/>
    </source>
</evidence>
<dbReference type="PANTHER" id="PTHR32432:SF4">
    <property type="entry name" value="CELL DIVISION PROTEIN FTSA"/>
    <property type="match status" value="1"/>
</dbReference>
<evidence type="ECO:0000313" key="9">
    <source>
        <dbReference type="Proteomes" id="UP000177165"/>
    </source>
</evidence>
<dbReference type="Proteomes" id="UP000177165">
    <property type="component" value="Unassembled WGS sequence"/>
</dbReference>
<dbReference type="Pfam" id="PF14450">
    <property type="entry name" value="FtsA"/>
    <property type="match status" value="1"/>
</dbReference>
<comment type="similarity">
    <text evidence="5 6">Belongs to the FtsA/MreB family.</text>
</comment>
<dbReference type="PIRSF" id="PIRSF003101">
    <property type="entry name" value="FtsA"/>
    <property type="match status" value="1"/>
</dbReference>
<dbReference type="InterPro" id="IPR043129">
    <property type="entry name" value="ATPase_NBD"/>
</dbReference>
<evidence type="ECO:0000256" key="6">
    <source>
        <dbReference type="PIRNR" id="PIRNR003101"/>
    </source>
</evidence>
<comment type="subunit">
    <text evidence="5">Self-interacts. Interacts with FtsZ.</text>
</comment>
<protein>
    <recommendedName>
        <fullName evidence="5 6">Cell division protein FtsA</fullName>
    </recommendedName>
</protein>
<organism evidence="8 9">
    <name type="scientific">Candidatus Kerfeldbacteria bacterium RIFCSPHIGHO2_02_FULL_42_14</name>
    <dbReference type="NCBI Taxonomy" id="1798540"/>
    <lineage>
        <taxon>Bacteria</taxon>
        <taxon>Candidatus Kerfeldiibacteriota</taxon>
    </lineage>
</organism>
<dbReference type="CDD" id="cd24048">
    <property type="entry name" value="ASKHA_NBD_FtsA"/>
    <property type="match status" value="1"/>
</dbReference>
<dbReference type="EMBL" id="MHKB01000009">
    <property type="protein sequence ID" value="OGY79289.1"/>
    <property type="molecule type" value="Genomic_DNA"/>
</dbReference>
<evidence type="ECO:0000256" key="2">
    <source>
        <dbReference type="ARBA" id="ARBA00022618"/>
    </source>
</evidence>
<proteinExistence type="inferred from homology"/>
<dbReference type="PANTHER" id="PTHR32432">
    <property type="entry name" value="CELL DIVISION PROTEIN FTSA-RELATED"/>
    <property type="match status" value="1"/>
</dbReference>
<evidence type="ECO:0000256" key="5">
    <source>
        <dbReference type="HAMAP-Rule" id="MF_02033"/>
    </source>
</evidence>
<dbReference type="GO" id="GO:0043093">
    <property type="term" value="P:FtsZ-dependent cytokinesis"/>
    <property type="evidence" value="ECO:0007669"/>
    <property type="project" value="UniProtKB-UniRule"/>
</dbReference>
<dbReference type="HAMAP" id="MF_02033">
    <property type="entry name" value="FtsA"/>
    <property type="match status" value="1"/>
</dbReference>
<evidence type="ECO:0000259" key="7">
    <source>
        <dbReference type="SMART" id="SM00842"/>
    </source>
</evidence>
<evidence type="ECO:0000256" key="3">
    <source>
        <dbReference type="ARBA" id="ARBA00023136"/>
    </source>
</evidence>
<dbReference type="Gene3D" id="3.30.1490.110">
    <property type="match status" value="1"/>
</dbReference>
<dbReference type="NCBIfam" id="TIGR01174">
    <property type="entry name" value="ftsA"/>
    <property type="match status" value="1"/>
</dbReference>
<comment type="caution">
    <text evidence="8">The sequence shown here is derived from an EMBL/GenBank/DDBJ whole genome shotgun (WGS) entry which is preliminary data.</text>
</comment>